<feature type="region of interest" description="Disordered" evidence="1">
    <location>
        <begin position="186"/>
        <end position="244"/>
    </location>
</feature>
<dbReference type="GO" id="GO:0000398">
    <property type="term" value="P:mRNA splicing, via spliceosome"/>
    <property type="evidence" value="ECO:0007669"/>
    <property type="project" value="InterPro"/>
</dbReference>
<dbReference type="GO" id="GO:0035196">
    <property type="term" value="P:miRNA processing"/>
    <property type="evidence" value="ECO:0007669"/>
    <property type="project" value="InterPro"/>
</dbReference>
<name>A0A822Z8K6_NELNU</name>
<dbReference type="InterPro" id="IPR039292">
    <property type="entry name" value="SICKLE"/>
</dbReference>
<evidence type="ECO:0000313" key="3">
    <source>
        <dbReference type="Proteomes" id="UP000607653"/>
    </source>
</evidence>
<sequence>MEEAEQRGERLKAMRLEAAQVEVFCSVDISTTKGCLSNPLIEPYSTPLTKENSLSVPRFDYYTDPMSAFSGNKRRRSSLQMPQDDVFPSISSGSPVVRVSSHLSGTRSPYMFSSPAHQLQTSYSPDPKTYETNMVLHGSDSWGSPGGMASPFLGHQGTPGAYNRYAGVSGYSYSFPFNSSRSGGIPSPCLRRGGSSSSGSGKGSSFRSGNGSGWRGSGNPSSGRGSHYRFYKSPSNGSGRDRGRGWSFHSYVSAQDRPELFYSKSMIDDPWKFLKTYDL</sequence>
<organism evidence="2 3">
    <name type="scientific">Nelumbo nucifera</name>
    <name type="common">Sacred lotus</name>
    <dbReference type="NCBI Taxonomy" id="4432"/>
    <lineage>
        <taxon>Eukaryota</taxon>
        <taxon>Viridiplantae</taxon>
        <taxon>Streptophyta</taxon>
        <taxon>Embryophyta</taxon>
        <taxon>Tracheophyta</taxon>
        <taxon>Spermatophyta</taxon>
        <taxon>Magnoliopsida</taxon>
        <taxon>Proteales</taxon>
        <taxon>Nelumbonaceae</taxon>
        <taxon>Nelumbo</taxon>
    </lineage>
</organism>
<dbReference type="EMBL" id="DUZY01000005">
    <property type="protein sequence ID" value="DAD40930.1"/>
    <property type="molecule type" value="Genomic_DNA"/>
</dbReference>
<reference evidence="2 3" key="1">
    <citation type="journal article" date="2020" name="Mol. Biol. Evol.">
        <title>Distinct Expression and Methylation Patterns for Genes with Different Fates following a Single Whole-Genome Duplication in Flowering Plants.</title>
        <authorList>
            <person name="Shi T."/>
            <person name="Rahmani R.S."/>
            <person name="Gugger P.F."/>
            <person name="Wang M."/>
            <person name="Li H."/>
            <person name="Zhang Y."/>
            <person name="Li Z."/>
            <person name="Wang Q."/>
            <person name="Van de Peer Y."/>
            <person name="Marchal K."/>
            <person name="Chen J."/>
        </authorList>
    </citation>
    <scope>NUCLEOTIDE SEQUENCE [LARGE SCALE GENOMIC DNA]</scope>
    <source>
        <tissue evidence="2">Leaf</tissue>
    </source>
</reference>
<dbReference type="PANTHER" id="PTHR36054:SF2">
    <property type="entry name" value="PROTEIN SICKLE"/>
    <property type="match status" value="1"/>
</dbReference>
<dbReference type="PANTHER" id="PTHR36054">
    <property type="entry name" value="PROTEIN SICKLE"/>
    <property type="match status" value="1"/>
</dbReference>
<evidence type="ECO:0000256" key="1">
    <source>
        <dbReference type="SAM" id="MobiDB-lite"/>
    </source>
</evidence>
<keyword evidence="3" id="KW-1185">Reference proteome</keyword>
<gene>
    <name evidence="2" type="ORF">HUJ06_015253</name>
</gene>
<dbReference type="AlphaFoldDB" id="A0A822Z8K6"/>
<comment type="caution">
    <text evidence="2">The sequence shown here is derived from an EMBL/GenBank/DDBJ whole genome shotgun (WGS) entry which is preliminary data.</text>
</comment>
<accession>A0A822Z8K6</accession>
<evidence type="ECO:0000313" key="2">
    <source>
        <dbReference type="EMBL" id="DAD40930.1"/>
    </source>
</evidence>
<feature type="compositionally biased region" description="Low complexity" evidence="1">
    <location>
        <begin position="191"/>
        <end position="209"/>
    </location>
</feature>
<protein>
    <submittedName>
        <fullName evidence="2">Uncharacterized protein</fullName>
    </submittedName>
</protein>
<dbReference type="Proteomes" id="UP000607653">
    <property type="component" value="Unassembled WGS sequence"/>
</dbReference>
<proteinExistence type="predicted"/>